<evidence type="ECO:0000259" key="8">
    <source>
        <dbReference type="Pfam" id="PF04239"/>
    </source>
</evidence>
<accession>A0A844FEA7</accession>
<organism evidence="10 11">
    <name type="scientific">Anaerosalibacter bizertensis</name>
    <dbReference type="NCBI Taxonomy" id="932217"/>
    <lineage>
        <taxon>Bacteria</taxon>
        <taxon>Bacillati</taxon>
        <taxon>Bacillota</taxon>
        <taxon>Tissierellia</taxon>
        <taxon>Tissierellales</taxon>
        <taxon>Sporanaerobacteraceae</taxon>
        <taxon>Anaerosalibacter</taxon>
    </lineage>
</organism>
<dbReference type="Proteomes" id="UP000462760">
    <property type="component" value="Unassembled WGS sequence"/>
</dbReference>
<dbReference type="Pfam" id="PF20730">
    <property type="entry name" value="YetF_N"/>
    <property type="match status" value="1"/>
</dbReference>
<dbReference type="RefSeq" id="WP_154481785.1">
    <property type="nucleotide sequence ID" value="NZ_JBCLQA010000001.1"/>
</dbReference>
<feature type="transmembrane region" description="Helical" evidence="7">
    <location>
        <begin position="67"/>
        <end position="83"/>
    </location>
</feature>
<feature type="domain" description="YetF C-terminal" evidence="8">
    <location>
        <begin position="84"/>
        <end position="208"/>
    </location>
</feature>
<dbReference type="OrthoDB" id="9778331at2"/>
<feature type="domain" description="YetF-like N-terminal transmembrane" evidence="9">
    <location>
        <begin position="7"/>
        <end position="80"/>
    </location>
</feature>
<dbReference type="PANTHER" id="PTHR34582:SF7">
    <property type="entry name" value="UPF0702 TRANSMEMBRANE PROTEIN YDFS"/>
    <property type="match status" value="1"/>
</dbReference>
<evidence type="ECO:0000256" key="6">
    <source>
        <dbReference type="ARBA" id="ARBA00023136"/>
    </source>
</evidence>
<keyword evidence="3" id="KW-1003">Cell membrane</keyword>
<dbReference type="Pfam" id="PF04239">
    <property type="entry name" value="DUF421"/>
    <property type="match status" value="1"/>
</dbReference>
<comment type="caution">
    <text evidence="10">The sequence shown here is derived from an EMBL/GenBank/DDBJ whole genome shotgun (WGS) entry which is preliminary data.</text>
</comment>
<evidence type="ECO:0000256" key="1">
    <source>
        <dbReference type="ARBA" id="ARBA00004651"/>
    </source>
</evidence>
<comment type="subcellular location">
    <subcellularLocation>
        <location evidence="1">Cell membrane</location>
        <topology evidence="1">Multi-pass membrane protein</topology>
    </subcellularLocation>
</comment>
<keyword evidence="4 7" id="KW-0812">Transmembrane</keyword>
<reference evidence="10 11" key="1">
    <citation type="submission" date="2019-08" db="EMBL/GenBank/DDBJ databases">
        <title>In-depth cultivation of the pig gut microbiome towards novel bacterial diversity and tailored functional studies.</title>
        <authorList>
            <person name="Wylensek D."/>
            <person name="Hitch T.C.A."/>
            <person name="Clavel T."/>
        </authorList>
    </citation>
    <scope>NUCLEOTIDE SEQUENCE [LARGE SCALE GENOMIC DNA]</scope>
    <source>
        <strain evidence="10 11">Med78-601-WT-4W-RMD-3</strain>
    </source>
</reference>
<protein>
    <submittedName>
        <fullName evidence="10">DUF421 domain-containing protein</fullName>
    </submittedName>
</protein>
<evidence type="ECO:0000259" key="9">
    <source>
        <dbReference type="Pfam" id="PF20730"/>
    </source>
</evidence>
<dbReference type="EMBL" id="VULR01000001">
    <property type="protein sequence ID" value="MSS42327.1"/>
    <property type="molecule type" value="Genomic_DNA"/>
</dbReference>
<proteinExistence type="inferred from homology"/>
<dbReference type="PANTHER" id="PTHR34582">
    <property type="entry name" value="UPF0702 TRANSMEMBRANE PROTEIN YCAP"/>
    <property type="match status" value="1"/>
</dbReference>
<dbReference type="GO" id="GO:0005886">
    <property type="term" value="C:plasma membrane"/>
    <property type="evidence" value="ECO:0007669"/>
    <property type="project" value="UniProtKB-SubCell"/>
</dbReference>
<evidence type="ECO:0000256" key="5">
    <source>
        <dbReference type="ARBA" id="ARBA00022989"/>
    </source>
</evidence>
<dbReference type="InterPro" id="IPR007353">
    <property type="entry name" value="DUF421"/>
</dbReference>
<evidence type="ECO:0000256" key="7">
    <source>
        <dbReference type="SAM" id="Phobius"/>
    </source>
</evidence>
<gene>
    <name evidence="10" type="ORF">FYJ27_01060</name>
</gene>
<evidence type="ECO:0000313" key="10">
    <source>
        <dbReference type="EMBL" id="MSS42327.1"/>
    </source>
</evidence>
<evidence type="ECO:0000256" key="3">
    <source>
        <dbReference type="ARBA" id="ARBA00022475"/>
    </source>
</evidence>
<evidence type="ECO:0000313" key="11">
    <source>
        <dbReference type="Proteomes" id="UP000462760"/>
    </source>
</evidence>
<evidence type="ECO:0000256" key="2">
    <source>
        <dbReference type="ARBA" id="ARBA00006448"/>
    </source>
</evidence>
<sequence>MIVIEFSKIILKTTLTFITLLILTRMLGKKQLSELTFFNYITGVTIGSLAANTIINTSSQYLNEMIKLIWWILLTIFVTLISLKSSRVRVLLEGEPIMVIKNGKIVEEALKSTKINLDDLSMLLRSKDIFSITEVDYAILESNGELSILKKQENQKTQNRLYMPIEIIIDGNLIYRNLKELNIDKTWIYKELKNQGINSIEEVLYGEIQEDGSLYIDKKS</sequence>
<feature type="transmembrane region" description="Helical" evidence="7">
    <location>
        <begin position="35"/>
        <end position="55"/>
    </location>
</feature>
<comment type="similarity">
    <text evidence="2">Belongs to the UPF0702 family.</text>
</comment>
<dbReference type="InterPro" id="IPR023090">
    <property type="entry name" value="UPF0702_alpha/beta_dom_sf"/>
</dbReference>
<dbReference type="AlphaFoldDB" id="A0A844FEA7"/>
<keyword evidence="5 7" id="KW-1133">Transmembrane helix</keyword>
<keyword evidence="6 7" id="KW-0472">Membrane</keyword>
<evidence type="ECO:0000256" key="4">
    <source>
        <dbReference type="ARBA" id="ARBA00022692"/>
    </source>
</evidence>
<dbReference type="Gene3D" id="3.30.240.20">
    <property type="entry name" value="bsu07140 like domains"/>
    <property type="match status" value="2"/>
</dbReference>
<dbReference type="InterPro" id="IPR048454">
    <property type="entry name" value="YetF_N"/>
</dbReference>
<feature type="transmembrane region" description="Helical" evidence="7">
    <location>
        <begin position="6"/>
        <end position="23"/>
    </location>
</feature>
<name>A0A844FEA7_9FIRM</name>